<evidence type="ECO:0000256" key="4">
    <source>
        <dbReference type="ARBA" id="ARBA00016961"/>
    </source>
</evidence>
<dbReference type="EMBL" id="AP025028">
    <property type="protein sequence ID" value="BDA77611.1"/>
    <property type="molecule type" value="Genomic_DNA"/>
</dbReference>
<keyword evidence="9 13" id="KW-0520">NAD</keyword>
<dbReference type="InterPro" id="IPR012999">
    <property type="entry name" value="Pyr_OxRdtase_I_AS"/>
</dbReference>
<dbReference type="Pfam" id="PF02852">
    <property type="entry name" value="Pyr_redox_dim"/>
    <property type="match status" value="1"/>
</dbReference>
<dbReference type="PRINTS" id="PR00368">
    <property type="entry name" value="FADPNR"/>
</dbReference>
<sequence>MTDTSKFQVVVIGGGPGGYVAAIRSAQLGLNTAIIERERLGGICLNWGCIPTKALLESAHVLEHLKKAASFGLKAENVSVEFEQVIKRSRSVADQMAKGVEFLMKKNKITVLSGDAVLKDKSNIEIKNEKGETSLVSADHIILAVGAKNKALPFLPFDGDKVLSAKEAMIQKSVPKNLAIIGAGAIGVEFADFYQSMGSKVTIIEFQDHLLPNEDTEISQILERSYKKREIEQYLSYAVESASVSGDGVELVLQDRKSAKKEKLKFDKVIVGVGIAPNTSNIGLESIGVKTKNGFIEVDAKYRTSVDTIYSIGDCIATPSLAHVASAEGIRASEDISIRNGNPHKITIHPLNYNYIPGCTYCHPEVASVGLSEAKALSLGYEIQIGKFPFTASGRAQAQGDTTGMVKIVSDKKHGEILGAHIIGSGATELIAELTLGANMEVTVRELANTIHAHPTISEGIMDAAAAVLGEAINI</sequence>
<evidence type="ECO:0000256" key="8">
    <source>
        <dbReference type="ARBA" id="ARBA00023002"/>
    </source>
</evidence>
<dbReference type="InterPro" id="IPR050151">
    <property type="entry name" value="Class-I_Pyr_Nuc-Dis_Oxidored"/>
</dbReference>
<dbReference type="Pfam" id="PF07992">
    <property type="entry name" value="Pyr_redox_2"/>
    <property type="match status" value="1"/>
</dbReference>
<dbReference type="Gene3D" id="3.30.390.30">
    <property type="match status" value="1"/>
</dbReference>
<keyword evidence="11 13" id="KW-0676">Redox-active center</keyword>
<evidence type="ECO:0000313" key="17">
    <source>
        <dbReference type="Proteomes" id="UP000245263"/>
    </source>
</evidence>
<dbReference type="Proteomes" id="UP000245263">
    <property type="component" value="Chromosome 1"/>
</dbReference>
<feature type="domain" description="Pyridine nucleotide-disulphide oxidoreductase dimerisation" evidence="14">
    <location>
        <begin position="356"/>
        <end position="464"/>
    </location>
</feature>
<dbReference type="InterPro" id="IPR004099">
    <property type="entry name" value="Pyr_nucl-diS_OxRdtase_dimer"/>
</dbReference>
<dbReference type="InterPro" id="IPR006258">
    <property type="entry name" value="Lipoamide_DH"/>
</dbReference>
<evidence type="ECO:0000256" key="11">
    <source>
        <dbReference type="ARBA" id="ARBA00023284"/>
    </source>
</evidence>
<dbReference type="PROSITE" id="PS00076">
    <property type="entry name" value="PYRIDINE_REDOX_1"/>
    <property type="match status" value="1"/>
</dbReference>
<evidence type="ECO:0000259" key="15">
    <source>
        <dbReference type="Pfam" id="PF07992"/>
    </source>
</evidence>
<dbReference type="InterPro" id="IPR016156">
    <property type="entry name" value="FAD/NAD-linked_Rdtase_dimer_sf"/>
</dbReference>
<dbReference type="EC" id="1.8.1.4" evidence="3 13"/>
<evidence type="ECO:0000256" key="3">
    <source>
        <dbReference type="ARBA" id="ARBA00012608"/>
    </source>
</evidence>
<feature type="domain" description="FAD/NAD(P)-binding" evidence="15">
    <location>
        <begin position="7"/>
        <end position="329"/>
    </location>
</feature>
<keyword evidence="10" id="KW-1015">Disulfide bond</keyword>
<accession>A0ABM7UQK7</accession>
<comment type="similarity">
    <text evidence="2 13">Belongs to the class-I pyridine nucleotide-disulfide oxidoreductase family.</text>
</comment>
<evidence type="ECO:0000256" key="10">
    <source>
        <dbReference type="ARBA" id="ARBA00023157"/>
    </source>
</evidence>
<keyword evidence="8 13" id="KW-0560">Oxidoreductase</keyword>
<keyword evidence="5" id="KW-0963">Cytoplasm</keyword>
<dbReference type="InterPro" id="IPR023753">
    <property type="entry name" value="FAD/NAD-binding_dom"/>
</dbReference>
<dbReference type="SUPFAM" id="SSF51905">
    <property type="entry name" value="FAD/NAD(P)-binding domain"/>
    <property type="match status" value="1"/>
</dbReference>
<comment type="miscellaneous">
    <text evidence="13">The active site is a redox-active disulfide bond.</text>
</comment>
<evidence type="ECO:0000256" key="2">
    <source>
        <dbReference type="ARBA" id="ARBA00007532"/>
    </source>
</evidence>
<name>A0ABM7UQK7_9LEPT</name>
<evidence type="ECO:0000313" key="16">
    <source>
        <dbReference type="EMBL" id="BDA77611.1"/>
    </source>
</evidence>
<keyword evidence="7 13" id="KW-0274">FAD</keyword>
<dbReference type="InterPro" id="IPR001100">
    <property type="entry name" value="Pyr_nuc-diS_OxRdtase"/>
</dbReference>
<protein>
    <recommendedName>
        <fullName evidence="4 13">Dihydrolipoyl dehydrogenase</fullName>
        <ecNumber evidence="3 13">1.8.1.4</ecNumber>
    </recommendedName>
</protein>
<keyword evidence="6 13" id="KW-0285">Flavoprotein</keyword>
<evidence type="ECO:0000256" key="6">
    <source>
        <dbReference type="ARBA" id="ARBA00022630"/>
    </source>
</evidence>
<evidence type="ECO:0000256" key="1">
    <source>
        <dbReference type="ARBA" id="ARBA00004496"/>
    </source>
</evidence>
<dbReference type="Gene3D" id="3.50.50.60">
    <property type="entry name" value="FAD/NAD(P)-binding domain"/>
    <property type="match status" value="2"/>
</dbReference>
<organism evidence="16 17">
    <name type="scientific">Leptospira kobayashii</name>
    <dbReference type="NCBI Taxonomy" id="1917830"/>
    <lineage>
        <taxon>Bacteria</taxon>
        <taxon>Pseudomonadati</taxon>
        <taxon>Spirochaetota</taxon>
        <taxon>Spirochaetia</taxon>
        <taxon>Leptospirales</taxon>
        <taxon>Leptospiraceae</taxon>
        <taxon>Leptospira</taxon>
    </lineage>
</organism>
<dbReference type="PANTHER" id="PTHR22912:SF217">
    <property type="entry name" value="DIHYDROLIPOYL DEHYDROGENASE"/>
    <property type="match status" value="1"/>
</dbReference>
<dbReference type="NCBIfam" id="TIGR01350">
    <property type="entry name" value="lipoamide_DH"/>
    <property type="match status" value="1"/>
</dbReference>
<dbReference type="PRINTS" id="PR00411">
    <property type="entry name" value="PNDRDTASEI"/>
</dbReference>
<evidence type="ECO:0000256" key="5">
    <source>
        <dbReference type="ARBA" id="ARBA00022490"/>
    </source>
</evidence>
<dbReference type="SUPFAM" id="SSF55424">
    <property type="entry name" value="FAD/NAD-linked reductases, dimerisation (C-terminal) domain"/>
    <property type="match status" value="1"/>
</dbReference>
<evidence type="ECO:0000256" key="13">
    <source>
        <dbReference type="RuleBase" id="RU003692"/>
    </source>
</evidence>
<evidence type="ECO:0000256" key="9">
    <source>
        <dbReference type="ARBA" id="ARBA00023027"/>
    </source>
</evidence>
<gene>
    <name evidence="16" type="primary">lpd_1</name>
    <name evidence="16" type="ORF">LPTSP3_g05410</name>
</gene>
<dbReference type="PIRSF" id="PIRSF000350">
    <property type="entry name" value="Mercury_reductase_MerA"/>
    <property type="match status" value="1"/>
</dbReference>
<evidence type="ECO:0000259" key="14">
    <source>
        <dbReference type="Pfam" id="PF02852"/>
    </source>
</evidence>
<dbReference type="InterPro" id="IPR036188">
    <property type="entry name" value="FAD/NAD-bd_sf"/>
</dbReference>
<keyword evidence="17" id="KW-1185">Reference proteome</keyword>
<comment type="cofactor">
    <cofactor evidence="13">
        <name>FAD</name>
        <dbReference type="ChEBI" id="CHEBI:57692"/>
    </cofactor>
    <text evidence="13">Binds 1 FAD per subunit.</text>
</comment>
<dbReference type="PANTHER" id="PTHR22912">
    <property type="entry name" value="DISULFIDE OXIDOREDUCTASE"/>
    <property type="match status" value="1"/>
</dbReference>
<proteinExistence type="inferred from homology"/>
<comment type="catalytic activity">
    <reaction evidence="12 13">
        <text>N(6)-[(R)-dihydrolipoyl]-L-lysyl-[protein] + NAD(+) = N(6)-[(R)-lipoyl]-L-lysyl-[protein] + NADH + H(+)</text>
        <dbReference type="Rhea" id="RHEA:15045"/>
        <dbReference type="Rhea" id="RHEA-COMP:10474"/>
        <dbReference type="Rhea" id="RHEA-COMP:10475"/>
        <dbReference type="ChEBI" id="CHEBI:15378"/>
        <dbReference type="ChEBI" id="CHEBI:57540"/>
        <dbReference type="ChEBI" id="CHEBI:57945"/>
        <dbReference type="ChEBI" id="CHEBI:83099"/>
        <dbReference type="ChEBI" id="CHEBI:83100"/>
        <dbReference type="EC" id="1.8.1.4"/>
    </reaction>
</comment>
<reference evidence="16 17" key="1">
    <citation type="submission" date="2021-08" db="EMBL/GenBank/DDBJ databases">
        <title>Complete genome sequence of Leptospira kobayashii strain E30.</title>
        <authorList>
            <person name="Nakao R."/>
            <person name="Nakamura S."/>
            <person name="Masuzawa T."/>
            <person name="Koizumi N."/>
        </authorList>
    </citation>
    <scope>NUCLEOTIDE SEQUENCE [LARGE SCALE GENOMIC DNA]</scope>
    <source>
        <strain evidence="16 17">E30</strain>
    </source>
</reference>
<evidence type="ECO:0000256" key="7">
    <source>
        <dbReference type="ARBA" id="ARBA00022827"/>
    </source>
</evidence>
<comment type="subcellular location">
    <subcellularLocation>
        <location evidence="1">Cytoplasm</location>
    </subcellularLocation>
</comment>
<dbReference type="RefSeq" id="WP_109020056.1">
    <property type="nucleotide sequence ID" value="NZ_AP025028.1"/>
</dbReference>
<evidence type="ECO:0000256" key="12">
    <source>
        <dbReference type="ARBA" id="ARBA00049187"/>
    </source>
</evidence>